<gene>
    <name evidence="1" type="ordered locus">Tpet_1122</name>
</gene>
<protein>
    <submittedName>
        <fullName evidence="1">Uncharacterized protein</fullName>
    </submittedName>
</protein>
<dbReference type="KEGG" id="tpt:Tpet_1122"/>
<dbReference type="HOGENOM" id="CLU_145469_0_0_0"/>
<dbReference type="EMBL" id="CP000702">
    <property type="protein sequence ID" value="ABQ47136.1"/>
    <property type="molecule type" value="Genomic_DNA"/>
</dbReference>
<reference evidence="1 2" key="2">
    <citation type="journal article" date="2009" name="Proc. Natl. Acad. Sci. U.S.A.">
        <title>On the chimeric nature, thermophilic origin, and phylogenetic placement of the Thermotogales.</title>
        <authorList>
            <person name="Zhaxybayeva O."/>
            <person name="Swithers K.S."/>
            <person name="Lapierre P."/>
            <person name="Fournier G.P."/>
            <person name="Bickhart D.M."/>
            <person name="DeBoy R.T."/>
            <person name="Nelson K.E."/>
            <person name="Nesbo C.L."/>
            <person name="Doolittle W.F."/>
            <person name="Gogarten J.P."/>
            <person name="Noll K.M."/>
        </authorList>
    </citation>
    <scope>NUCLEOTIDE SEQUENCE [LARGE SCALE GENOMIC DNA]</scope>
    <source>
        <strain evidence="2">ATCC BAA-488 / DSM 13995 / JCM 10881 / RKU-1</strain>
    </source>
</reference>
<proteinExistence type="predicted"/>
<dbReference type="Proteomes" id="UP000006558">
    <property type="component" value="Chromosome"/>
</dbReference>
<evidence type="ECO:0000313" key="1">
    <source>
        <dbReference type="EMBL" id="ABQ47136.1"/>
    </source>
</evidence>
<evidence type="ECO:0000313" key="2">
    <source>
        <dbReference type="Proteomes" id="UP000006558"/>
    </source>
</evidence>
<sequence length="151" mass="17317">MISNTSSFEIPNPDGSPIEYKNWAMRFLEGASSMIYILSDFEQLVEAEGWQYLYYVFQASFSTPAPVTSIEVEGTTEYTTKFIPFLLNNKPDFVKDTYFLSLKFTTEDGTTTAVQWPMILVNGKCYFFSLEIVHTNEGTEVRLYPKPQPIL</sequence>
<organism evidence="1 2">
    <name type="scientific">Thermotoga petrophila (strain ATCC BAA-488 / DSM 13995 / JCM 10881 / RKU-1)</name>
    <dbReference type="NCBI Taxonomy" id="390874"/>
    <lineage>
        <taxon>Bacteria</taxon>
        <taxon>Thermotogati</taxon>
        <taxon>Thermotogota</taxon>
        <taxon>Thermotogae</taxon>
        <taxon>Thermotogales</taxon>
        <taxon>Thermotogaceae</taxon>
        <taxon>Thermotoga</taxon>
    </lineage>
</organism>
<dbReference type="AlphaFoldDB" id="A5ILR3"/>
<reference evidence="2" key="1">
    <citation type="submission" date="2007-05" db="EMBL/GenBank/DDBJ databases">
        <title>Complete sequence of Thermotoga petrophila RKU-1.</title>
        <authorList>
            <consortium name="US DOE Joint Genome Institute"/>
            <person name="Copeland A."/>
            <person name="Lucas S."/>
            <person name="Lapidus A."/>
            <person name="Barry K."/>
            <person name="Glavina del Rio T."/>
            <person name="Dalin E."/>
            <person name="Tice H."/>
            <person name="Pitluck S."/>
            <person name="Sims D."/>
            <person name="Brettin T."/>
            <person name="Bruce D."/>
            <person name="Detter J.C."/>
            <person name="Han C."/>
            <person name="Tapia R."/>
            <person name="Schmutz J."/>
            <person name="Larimer F."/>
            <person name="Land M."/>
            <person name="Hauser L."/>
            <person name="Kyrpides N."/>
            <person name="Mikhailova N."/>
            <person name="Nelson K."/>
            <person name="Gogarten J.P."/>
            <person name="Noll K."/>
            <person name="Richardson P."/>
        </authorList>
    </citation>
    <scope>NUCLEOTIDE SEQUENCE [LARGE SCALE GENOMIC DNA]</scope>
    <source>
        <strain evidence="2">ATCC BAA-488 / DSM 13995 / JCM 10881 / RKU-1</strain>
    </source>
</reference>
<accession>A5ILR3</accession>
<name>A5ILR3_THEP1</name>